<dbReference type="EMBL" id="JBHSOZ010000003">
    <property type="protein sequence ID" value="MFC5712409.1"/>
    <property type="molecule type" value="Genomic_DNA"/>
</dbReference>
<evidence type="ECO:0000313" key="2">
    <source>
        <dbReference type="Proteomes" id="UP001596142"/>
    </source>
</evidence>
<accession>A0ABW0YPX0</accession>
<reference evidence="2" key="1">
    <citation type="journal article" date="2019" name="Int. J. Syst. Evol. Microbiol.">
        <title>The Global Catalogue of Microorganisms (GCM) 10K type strain sequencing project: providing services to taxonomists for standard genome sequencing and annotation.</title>
        <authorList>
            <consortium name="The Broad Institute Genomics Platform"/>
            <consortium name="The Broad Institute Genome Sequencing Center for Infectious Disease"/>
            <person name="Wu L."/>
            <person name="Ma J."/>
        </authorList>
    </citation>
    <scope>NUCLEOTIDE SEQUENCE [LARGE SCALE GENOMIC DNA]</scope>
    <source>
        <strain evidence="2">CECT 7184</strain>
    </source>
</reference>
<evidence type="ECO:0000313" key="1">
    <source>
        <dbReference type="EMBL" id="MFC5712409.1"/>
    </source>
</evidence>
<gene>
    <name evidence="1" type="ORF">ACFPU1_06425</name>
</gene>
<sequence length="91" mass="10814">MSTTVTDRIEGIMYATGNKENEADMLWEVGLQQMGVEERRIYTYYLEVQLYDPMNNPLEMTAKKFHKSEREIKETTLQCATYLHKFVEARR</sequence>
<dbReference type="RefSeq" id="WP_054634858.1">
    <property type="nucleotide sequence ID" value="NZ_JBHSOZ010000003.1"/>
</dbReference>
<protein>
    <submittedName>
        <fullName evidence="1">Uncharacterized protein</fullName>
    </submittedName>
</protein>
<name>A0ABW0YPX0_9BACI</name>
<keyword evidence="2" id="KW-1185">Reference proteome</keyword>
<dbReference type="Proteomes" id="UP001596142">
    <property type="component" value="Unassembled WGS sequence"/>
</dbReference>
<comment type="caution">
    <text evidence="1">The sequence shown here is derived from an EMBL/GenBank/DDBJ whole genome shotgun (WGS) entry which is preliminary data.</text>
</comment>
<proteinExistence type="predicted"/>
<organism evidence="1 2">
    <name type="scientific">Thalassorhabdus alkalitolerans</name>
    <dbReference type="NCBI Taxonomy" id="2282697"/>
    <lineage>
        <taxon>Bacteria</taxon>
        <taxon>Bacillati</taxon>
        <taxon>Bacillota</taxon>
        <taxon>Bacilli</taxon>
        <taxon>Bacillales</taxon>
        <taxon>Bacillaceae</taxon>
        <taxon>Thalassorhabdus</taxon>
    </lineage>
</organism>